<dbReference type="EMBL" id="AGUE01000073">
    <property type="protein sequence ID" value="EHL00803.1"/>
    <property type="molecule type" value="Genomic_DNA"/>
</dbReference>
<gene>
    <name evidence="1" type="ORF">M7I_3193</name>
</gene>
<accession>H0EKW0</accession>
<proteinExistence type="predicted"/>
<evidence type="ECO:0000313" key="1">
    <source>
        <dbReference type="EMBL" id="EHL00803.1"/>
    </source>
</evidence>
<comment type="caution">
    <text evidence="1">The sequence shown here is derived from an EMBL/GenBank/DDBJ whole genome shotgun (WGS) entry which is preliminary data.</text>
</comment>
<reference evidence="1 2" key="1">
    <citation type="journal article" date="2012" name="Eukaryot. Cell">
        <title>Genome sequence of the fungus Glarea lozoyensis: the first genome sequence of a species from the Helotiaceae family.</title>
        <authorList>
            <person name="Youssar L."/>
            <person name="Gruening B.A."/>
            <person name="Erxleben A."/>
            <person name="Guenther S."/>
            <person name="Huettel W."/>
        </authorList>
    </citation>
    <scope>NUCLEOTIDE SEQUENCE [LARGE SCALE GENOMIC DNA]</scope>
    <source>
        <strain evidence="2">ATCC 74030 / MF5533</strain>
    </source>
</reference>
<dbReference type="Proteomes" id="UP000005446">
    <property type="component" value="Unassembled WGS sequence"/>
</dbReference>
<name>H0EKW0_GLAL7</name>
<dbReference type="AlphaFoldDB" id="H0EKW0"/>
<keyword evidence="2" id="KW-1185">Reference proteome</keyword>
<sequence length="42" mass="4718">MGKVPEVHGYFRNSSASLMFELLSLVNSWDDFTKGLGIDLNE</sequence>
<organism evidence="1 2">
    <name type="scientific">Glarea lozoyensis (strain ATCC 74030 / MF5533)</name>
    <dbReference type="NCBI Taxonomy" id="1104152"/>
    <lineage>
        <taxon>Eukaryota</taxon>
        <taxon>Fungi</taxon>
        <taxon>Dikarya</taxon>
        <taxon>Ascomycota</taxon>
        <taxon>Pezizomycotina</taxon>
        <taxon>Leotiomycetes</taxon>
        <taxon>Helotiales</taxon>
        <taxon>Helotiaceae</taxon>
        <taxon>Glarea</taxon>
    </lineage>
</organism>
<dbReference type="InParanoid" id="H0EKW0"/>
<protein>
    <submittedName>
        <fullName evidence="1">Uncharacterized protein</fullName>
    </submittedName>
</protein>
<dbReference type="HOGENOM" id="CLU_3260640_0_0_1"/>
<evidence type="ECO:0000313" key="2">
    <source>
        <dbReference type="Proteomes" id="UP000005446"/>
    </source>
</evidence>